<dbReference type="PANTHER" id="PTHR10799">
    <property type="entry name" value="SNF2/RAD54 HELICASE FAMILY"/>
    <property type="match status" value="1"/>
</dbReference>
<evidence type="ECO:0000256" key="1">
    <source>
        <dbReference type="ARBA" id="ARBA00004123"/>
    </source>
</evidence>
<keyword evidence="8" id="KW-0156">Chromatin regulator</keyword>
<dbReference type="GO" id="GO:0006325">
    <property type="term" value="P:chromatin organization"/>
    <property type="evidence" value="ECO:0007669"/>
    <property type="project" value="UniProtKB-KW"/>
</dbReference>
<dbReference type="SMART" id="SM00490">
    <property type="entry name" value="HELICc"/>
    <property type="match status" value="1"/>
</dbReference>
<keyword evidence="15" id="KW-1185">Reference proteome</keyword>
<dbReference type="GO" id="GO:0005634">
    <property type="term" value="C:nucleus"/>
    <property type="evidence" value="ECO:0007669"/>
    <property type="project" value="UniProtKB-SubCell"/>
</dbReference>
<reference evidence="14 15" key="1">
    <citation type="journal article" date="2016" name="Proc. Natl. Acad. Sci. U.S.A.">
        <title>Lipid metabolic changes in an early divergent fungus govern the establishment of a mutualistic symbiosis with endobacteria.</title>
        <authorList>
            <person name="Lastovetsky O.A."/>
            <person name="Gaspar M.L."/>
            <person name="Mondo S.J."/>
            <person name="LaButti K.M."/>
            <person name="Sandor L."/>
            <person name="Grigoriev I.V."/>
            <person name="Henry S.A."/>
            <person name="Pawlowska T.E."/>
        </authorList>
    </citation>
    <scope>NUCLEOTIDE SEQUENCE [LARGE SCALE GENOMIC DNA]</scope>
    <source>
        <strain evidence="14 15">ATCC 52813</strain>
    </source>
</reference>
<name>A0A2G4SVT3_RHIZD</name>
<evidence type="ECO:0000256" key="8">
    <source>
        <dbReference type="ARBA" id="ARBA00022853"/>
    </source>
</evidence>
<dbReference type="InterPro" id="IPR038718">
    <property type="entry name" value="SNF2-like_sf"/>
</dbReference>
<evidence type="ECO:0000256" key="4">
    <source>
        <dbReference type="ARBA" id="ARBA00022741"/>
    </source>
</evidence>
<evidence type="ECO:0000256" key="9">
    <source>
        <dbReference type="ARBA" id="ARBA00023125"/>
    </source>
</evidence>
<feature type="domain" description="Helicase ATP-binding" evidence="12">
    <location>
        <begin position="156"/>
        <end position="322"/>
    </location>
</feature>
<evidence type="ECO:0000259" key="13">
    <source>
        <dbReference type="PROSITE" id="PS51194"/>
    </source>
</evidence>
<accession>A0A2G4SVT3</accession>
<keyword evidence="4" id="KW-0547">Nucleotide-binding</keyword>
<dbReference type="Pfam" id="PF00271">
    <property type="entry name" value="Helicase_C"/>
    <property type="match status" value="1"/>
</dbReference>
<dbReference type="SMART" id="SM00487">
    <property type="entry name" value="DEXDc"/>
    <property type="match status" value="1"/>
</dbReference>
<dbReference type="InterPro" id="IPR000330">
    <property type="entry name" value="SNF2_N"/>
</dbReference>
<comment type="similarity">
    <text evidence="2">Belongs to the SNF2/RAD54 helicase family.</text>
</comment>
<dbReference type="InterPro" id="IPR014001">
    <property type="entry name" value="Helicase_ATP-bd"/>
</dbReference>
<keyword evidence="10" id="KW-0539">Nucleus</keyword>
<evidence type="ECO:0000256" key="2">
    <source>
        <dbReference type="ARBA" id="ARBA00007025"/>
    </source>
</evidence>
<evidence type="ECO:0000313" key="15">
    <source>
        <dbReference type="Proteomes" id="UP000242254"/>
    </source>
</evidence>
<dbReference type="AlphaFoldDB" id="A0A2G4SVT3"/>
<dbReference type="Gene3D" id="3.40.50.300">
    <property type="entry name" value="P-loop containing nucleotide triphosphate hydrolases"/>
    <property type="match status" value="1"/>
</dbReference>
<organism evidence="14 15">
    <name type="scientific">Rhizopus microsporus ATCC 52813</name>
    <dbReference type="NCBI Taxonomy" id="1340429"/>
    <lineage>
        <taxon>Eukaryota</taxon>
        <taxon>Fungi</taxon>
        <taxon>Fungi incertae sedis</taxon>
        <taxon>Mucoromycota</taxon>
        <taxon>Mucoromycotina</taxon>
        <taxon>Mucoromycetes</taxon>
        <taxon>Mucorales</taxon>
        <taxon>Mucorineae</taxon>
        <taxon>Rhizopodaceae</taxon>
        <taxon>Rhizopus</taxon>
    </lineage>
</organism>
<dbReference type="InterPro" id="IPR027417">
    <property type="entry name" value="P-loop_NTPase"/>
</dbReference>
<dbReference type="FunFam" id="3.40.50.10810:FF:000014">
    <property type="entry name" value="SWI/SNF-related matrix-associated actin-dependent regulator of chromatin subfamily A containing DEAD/H box 1"/>
    <property type="match status" value="1"/>
</dbReference>
<gene>
    <name evidence="14" type="ORF">RHIMIDRAFT_225975</name>
</gene>
<feature type="domain" description="Helicase C-terminal" evidence="13">
    <location>
        <begin position="488"/>
        <end position="647"/>
    </location>
</feature>
<comment type="subcellular location">
    <subcellularLocation>
        <location evidence="1">Nucleus</location>
    </subcellularLocation>
</comment>
<evidence type="ECO:0000256" key="6">
    <source>
        <dbReference type="ARBA" id="ARBA00022806"/>
    </source>
</evidence>
<dbReference type="EMBL" id="KZ303848">
    <property type="protein sequence ID" value="PHZ12877.1"/>
    <property type="molecule type" value="Genomic_DNA"/>
</dbReference>
<dbReference type="PROSITE" id="PS51194">
    <property type="entry name" value="HELICASE_CTER"/>
    <property type="match status" value="1"/>
</dbReference>
<keyword evidence="7" id="KW-0067">ATP-binding</keyword>
<feature type="region of interest" description="Disordered" evidence="11">
    <location>
        <begin position="108"/>
        <end position="128"/>
    </location>
</feature>
<dbReference type="Gene3D" id="3.40.50.10810">
    <property type="entry name" value="Tandem AAA-ATPase domain"/>
    <property type="match status" value="1"/>
</dbReference>
<dbReference type="STRING" id="1340429.A0A2G4SVT3"/>
<evidence type="ECO:0000256" key="7">
    <source>
        <dbReference type="ARBA" id="ARBA00022840"/>
    </source>
</evidence>
<evidence type="ECO:0000256" key="10">
    <source>
        <dbReference type="ARBA" id="ARBA00023242"/>
    </source>
</evidence>
<dbReference type="Proteomes" id="UP000242254">
    <property type="component" value="Unassembled WGS sequence"/>
</dbReference>
<dbReference type="CDD" id="cd18793">
    <property type="entry name" value="SF2_C_SNF"/>
    <property type="match status" value="1"/>
</dbReference>
<dbReference type="GeneID" id="35438533"/>
<evidence type="ECO:0000259" key="12">
    <source>
        <dbReference type="PROSITE" id="PS51192"/>
    </source>
</evidence>
<dbReference type="GO" id="GO:0005694">
    <property type="term" value="C:chromosome"/>
    <property type="evidence" value="ECO:0007669"/>
    <property type="project" value="UniProtKB-ARBA"/>
</dbReference>
<keyword evidence="5" id="KW-0378">Hydrolase</keyword>
<protein>
    <recommendedName>
        <fullName evidence="3">DNA helicase</fullName>
        <ecNumber evidence="3">3.6.4.12</ecNumber>
    </recommendedName>
</protein>
<sequence length="661" mass="77710">MRGRDILKKSNREAEMLKFFNTATSQDIQELTGCKPHTADKLIQELRPFENVDDLSNKLKKERGMSVKYINTYLEINEGYDAVDEIIKEIEQTGSQLQSILNIWKEMSSENNSEEEEENDNEGEEDEKAGLHLQPEIISKEIQLKDYQLLGINWMLLLYRKNISGILADEMGLGKTAQVISFLGRLYELGDQGPHLIIVPASTIENWSREFKKFCPSLNVRMYHGTQPERMDQRYELEEDEYEVILTTYNTATGSVEDRSFLRNIKFKSVILDEGHMIKNCTSARYKYLMKIKSQFKLLLTGTPLQNNLQELVSLLTFIMPNTFKNYEEEIRSIFKIKTNESLLQKKRIIRAKQMMTPFLLRRKKKDVLKDLPQKIEIIEECEMTKQQQDVYNSILENRTQERMENIIIHLRKAADHPLLFRYLYTDDVLRKMTKDIMKDVKYWDSNEEYVYEDMTVMSDYELNELCKENRTIKKYQLSNEEWMNSGKITKLKEILQDKIKNKEKILIFSQFTRMLNILELVMQTLDIKYRRLDGETKVMERQEVIDEFNQDESIPVFLLSTKAGGFGINLTSANIVILYDLDFNPQNDKQAEDRAHRVGQTKDVTVIKLICKNSIEEYILKMADIKLRLDKTISSDELLLQQHLLLTNNNNNNNNNTRNK</sequence>
<evidence type="ECO:0000256" key="5">
    <source>
        <dbReference type="ARBA" id="ARBA00022801"/>
    </source>
</evidence>
<proteinExistence type="inferred from homology"/>
<dbReference type="SUPFAM" id="SSF81585">
    <property type="entry name" value="PsbU/PolX domain-like"/>
    <property type="match status" value="1"/>
</dbReference>
<evidence type="ECO:0000313" key="14">
    <source>
        <dbReference type="EMBL" id="PHZ12877.1"/>
    </source>
</evidence>
<keyword evidence="6" id="KW-0347">Helicase</keyword>
<dbReference type="GO" id="GO:0016787">
    <property type="term" value="F:hydrolase activity"/>
    <property type="evidence" value="ECO:0007669"/>
    <property type="project" value="UniProtKB-KW"/>
</dbReference>
<dbReference type="RefSeq" id="XP_023466585.1">
    <property type="nucleotide sequence ID" value="XM_023607543.1"/>
</dbReference>
<evidence type="ECO:0000256" key="3">
    <source>
        <dbReference type="ARBA" id="ARBA00012551"/>
    </source>
</evidence>
<dbReference type="GO" id="GO:0003677">
    <property type="term" value="F:DNA binding"/>
    <property type="evidence" value="ECO:0007669"/>
    <property type="project" value="UniProtKB-KW"/>
</dbReference>
<feature type="compositionally biased region" description="Acidic residues" evidence="11">
    <location>
        <begin position="112"/>
        <end position="127"/>
    </location>
</feature>
<dbReference type="PROSITE" id="PS51192">
    <property type="entry name" value="HELICASE_ATP_BIND_1"/>
    <property type="match status" value="1"/>
</dbReference>
<dbReference type="InterPro" id="IPR049730">
    <property type="entry name" value="SNF2/RAD54-like_C"/>
</dbReference>
<dbReference type="GO" id="GO:0003678">
    <property type="term" value="F:DNA helicase activity"/>
    <property type="evidence" value="ECO:0007669"/>
    <property type="project" value="UniProtKB-EC"/>
</dbReference>
<dbReference type="GO" id="GO:0005524">
    <property type="term" value="F:ATP binding"/>
    <property type="evidence" value="ECO:0007669"/>
    <property type="project" value="UniProtKB-KW"/>
</dbReference>
<keyword evidence="9" id="KW-0238">DNA-binding</keyword>
<dbReference type="InterPro" id="IPR001650">
    <property type="entry name" value="Helicase_C-like"/>
</dbReference>
<dbReference type="Pfam" id="PF00176">
    <property type="entry name" value="SNF2-rel_dom"/>
    <property type="match status" value="1"/>
</dbReference>
<dbReference type="EC" id="3.6.4.12" evidence="3"/>
<evidence type="ECO:0000256" key="11">
    <source>
        <dbReference type="SAM" id="MobiDB-lite"/>
    </source>
</evidence>
<dbReference type="SUPFAM" id="SSF52540">
    <property type="entry name" value="P-loop containing nucleoside triphosphate hydrolases"/>
    <property type="match status" value="2"/>
</dbReference>